<dbReference type="PANTHER" id="PTHR46142:SF3">
    <property type="entry name" value="F18B13.24 PROTEIN"/>
    <property type="match status" value="1"/>
</dbReference>
<evidence type="ECO:0000313" key="3">
    <source>
        <dbReference type="Proteomes" id="UP001158049"/>
    </source>
</evidence>
<dbReference type="SUPFAM" id="SSF54593">
    <property type="entry name" value="Glyoxalase/Bleomycin resistance protein/Dihydroxybiphenyl dioxygenase"/>
    <property type="match status" value="1"/>
</dbReference>
<accession>A0ABY1QB12</accession>
<dbReference type="Pfam" id="PF00903">
    <property type="entry name" value="Glyoxalase"/>
    <property type="match status" value="1"/>
</dbReference>
<feature type="domain" description="VOC" evidence="1">
    <location>
        <begin position="4"/>
        <end position="139"/>
    </location>
</feature>
<dbReference type="InterPro" id="IPR037523">
    <property type="entry name" value="VOC_core"/>
</dbReference>
<dbReference type="Gene3D" id="3.10.180.10">
    <property type="entry name" value="2,3-Dihydroxybiphenyl 1,2-Dioxygenase, domain 1"/>
    <property type="match status" value="1"/>
</dbReference>
<evidence type="ECO:0000259" key="1">
    <source>
        <dbReference type="PROSITE" id="PS51819"/>
    </source>
</evidence>
<keyword evidence="3" id="KW-1185">Reference proteome</keyword>
<sequence>MALALNHYSIRTTNLDACRNFYEKVLGLTVGPRPEFPFPGLWMYCGDHAQYSNAVVHIIGIDRQAPGGLDQYLGGRDEKALSGTGVIDHVAFFADGLAGMLQHLAGLGIECRQRLVPGLGLYQLFLDDPDGVVIELNYPAHEKAALDASPQGV</sequence>
<dbReference type="Proteomes" id="UP001158049">
    <property type="component" value="Unassembled WGS sequence"/>
</dbReference>
<name>A0ABY1QB12_9BURK</name>
<dbReference type="PROSITE" id="PS51819">
    <property type="entry name" value="VOC"/>
    <property type="match status" value="1"/>
</dbReference>
<dbReference type="EMBL" id="FXUL01000009">
    <property type="protein sequence ID" value="SMP63354.1"/>
    <property type="molecule type" value="Genomic_DNA"/>
</dbReference>
<reference evidence="2 3" key="1">
    <citation type="submission" date="2017-05" db="EMBL/GenBank/DDBJ databases">
        <authorList>
            <person name="Varghese N."/>
            <person name="Submissions S."/>
        </authorList>
    </citation>
    <scope>NUCLEOTIDE SEQUENCE [LARGE SCALE GENOMIC DNA]</scope>
    <source>
        <strain evidence="2 3">DSM 26001</strain>
    </source>
</reference>
<dbReference type="RefSeq" id="WP_283442735.1">
    <property type="nucleotide sequence ID" value="NZ_FXUL01000009.1"/>
</dbReference>
<dbReference type="InterPro" id="IPR004360">
    <property type="entry name" value="Glyas_Fos-R_dOase_dom"/>
</dbReference>
<dbReference type="PANTHER" id="PTHR46142">
    <property type="match status" value="1"/>
</dbReference>
<proteinExistence type="predicted"/>
<evidence type="ECO:0000313" key="2">
    <source>
        <dbReference type="EMBL" id="SMP63354.1"/>
    </source>
</evidence>
<protein>
    <submittedName>
        <fullName evidence="2">Catechol 2,3-dioxygenase</fullName>
    </submittedName>
</protein>
<organism evidence="2 3">
    <name type="scientific">Noviherbaspirillum suwonense</name>
    <dbReference type="NCBI Taxonomy" id="1224511"/>
    <lineage>
        <taxon>Bacteria</taxon>
        <taxon>Pseudomonadati</taxon>
        <taxon>Pseudomonadota</taxon>
        <taxon>Betaproteobacteria</taxon>
        <taxon>Burkholderiales</taxon>
        <taxon>Oxalobacteraceae</taxon>
        <taxon>Noviherbaspirillum</taxon>
    </lineage>
</organism>
<comment type="caution">
    <text evidence="2">The sequence shown here is derived from an EMBL/GenBank/DDBJ whole genome shotgun (WGS) entry which is preliminary data.</text>
</comment>
<dbReference type="InterPro" id="IPR029068">
    <property type="entry name" value="Glyas_Bleomycin-R_OHBP_Dase"/>
</dbReference>
<gene>
    <name evidence="2" type="ORF">SAMN06295970_10959</name>
</gene>